<dbReference type="AlphaFoldDB" id="A0A158IR37"/>
<dbReference type="EMBL" id="FCNW02000041">
    <property type="protein sequence ID" value="SAL58995.1"/>
    <property type="molecule type" value="Genomic_DNA"/>
</dbReference>
<reference evidence="1" key="1">
    <citation type="submission" date="2016-01" db="EMBL/GenBank/DDBJ databases">
        <authorList>
            <person name="Peeters C."/>
        </authorList>
    </citation>
    <scope>NUCLEOTIDE SEQUENCE [LARGE SCALE GENOMIC DNA]</scope>
    <source>
        <strain evidence="1">LMG 22934</strain>
    </source>
</reference>
<gene>
    <name evidence="1" type="ORF">AWB65_05261</name>
</gene>
<sequence>MLRKNSTIFTITRRCAQTQVRKHSQRWENLKLTKQSRTSGHNDAIPFVPSQATLGYPNRFAKEPLVAQRRQKYLAFEQKLHAVFAPLLGDHYCLHEEFTVFTSKGVSGPVIRADCVAVTQFGVFIIYGVTQGGRLDPGADANKLRVVNESGTLKIASSPLHTIVPAMYFLEFLLAPLQCPIEIIVVVDNEATELGEGIPTSLLKISELQHFLRVRRERAHVRCGQFNVHELGDRLRAACRPIVGRGQSANRTEGAN</sequence>
<protein>
    <submittedName>
        <fullName evidence="1">NERD domain-containing protein</fullName>
    </submittedName>
</protein>
<organism evidence="1 2">
    <name type="scientific">Caballeronia humi</name>
    <dbReference type="NCBI Taxonomy" id="326474"/>
    <lineage>
        <taxon>Bacteria</taxon>
        <taxon>Pseudomonadati</taxon>
        <taxon>Pseudomonadota</taxon>
        <taxon>Betaproteobacteria</taxon>
        <taxon>Burkholderiales</taxon>
        <taxon>Burkholderiaceae</taxon>
        <taxon>Caballeronia</taxon>
    </lineage>
</organism>
<evidence type="ECO:0000313" key="1">
    <source>
        <dbReference type="EMBL" id="SAL58995.1"/>
    </source>
</evidence>
<accession>A0A158IR37</accession>
<name>A0A158IR37_9BURK</name>
<comment type="caution">
    <text evidence="1">The sequence shown here is derived from an EMBL/GenBank/DDBJ whole genome shotgun (WGS) entry which is preliminary data.</text>
</comment>
<keyword evidence="2" id="KW-1185">Reference proteome</keyword>
<proteinExistence type="predicted"/>
<dbReference type="Proteomes" id="UP000054977">
    <property type="component" value="Unassembled WGS sequence"/>
</dbReference>
<evidence type="ECO:0000313" key="2">
    <source>
        <dbReference type="Proteomes" id="UP000054977"/>
    </source>
</evidence>